<evidence type="ECO:0000313" key="2">
    <source>
        <dbReference type="Proteomes" id="UP001056778"/>
    </source>
</evidence>
<sequence length="172" mass="20111">MPRVRQHQHFVELSDFERGRIIGMREAGFSLREIARRVNRNVSTVLRCWSKWSLEGVQHRRRGSGRPRRTTDREERRLRLLATRDRFSTTRSIANDWMRGSPSRESGVVSDCDTMAELAALLRSEIPEGRNNLTDNHTNLERVAEYCEANYFQSENKRVALEETKNYDTIAS</sequence>
<name>A0ACB9SX13_HOLOL</name>
<dbReference type="Proteomes" id="UP001056778">
    <property type="component" value="Chromosome 6"/>
</dbReference>
<gene>
    <name evidence="1" type="ORF">MML48_6g00017070</name>
</gene>
<reference evidence="1" key="1">
    <citation type="submission" date="2022-04" db="EMBL/GenBank/DDBJ databases">
        <title>Chromosome-scale genome assembly of Holotrichia oblita Faldermann.</title>
        <authorList>
            <person name="Rongchong L."/>
        </authorList>
    </citation>
    <scope>NUCLEOTIDE SEQUENCE</scope>
    <source>
        <strain evidence="1">81SQS9</strain>
    </source>
</reference>
<protein>
    <submittedName>
        <fullName evidence="1">Abl interactor family member</fullName>
    </submittedName>
</protein>
<comment type="caution">
    <text evidence="1">The sequence shown here is derived from an EMBL/GenBank/DDBJ whole genome shotgun (WGS) entry which is preliminary data.</text>
</comment>
<dbReference type="EMBL" id="CM043020">
    <property type="protein sequence ID" value="KAI4458949.1"/>
    <property type="molecule type" value="Genomic_DNA"/>
</dbReference>
<accession>A0ACB9SX13</accession>
<keyword evidence="2" id="KW-1185">Reference proteome</keyword>
<proteinExistence type="predicted"/>
<organism evidence="1 2">
    <name type="scientific">Holotrichia oblita</name>
    <name type="common">Chafer beetle</name>
    <dbReference type="NCBI Taxonomy" id="644536"/>
    <lineage>
        <taxon>Eukaryota</taxon>
        <taxon>Metazoa</taxon>
        <taxon>Ecdysozoa</taxon>
        <taxon>Arthropoda</taxon>
        <taxon>Hexapoda</taxon>
        <taxon>Insecta</taxon>
        <taxon>Pterygota</taxon>
        <taxon>Neoptera</taxon>
        <taxon>Endopterygota</taxon>
        <taxon>Coleoptera</taxon>
        <taxon>Polyphaga</taxon>
        <taxon>Scarabaeiformia</taxon>
        <taxon>Scarabaeidae</taxon>
        <taxon>Melolonthinae</taxon>
        <taxon>Holotrichia</taxon>
    </lineage>
</organism>
<evidence type="ECO:0000313" key="1">
    <source>
        <dbReference type="EMBL" id="KAI4458949.1"/>
    </source>
</evidence>